<dbReference type="InterPro" id="IPR000847">
    <property type="entry name" value="LysR_HTH_N"/>
</dbReference>
<accession>A0A562T8R8</accession>
<evidence type="ECO:0000256" key="1">
    <source>
        <dbReference type="ARBA" id="ARBA00009437"/>
    </source>
</evidence>
<evidence type="ECO:0000256" key="2">
    <source>
        <dbReference type="ARBA" id="ARBA00023015"/>
    </source>
</evidence>
<dbReference type="PANTHER" id="PTHR30419">
    <property type="entry name" value="HTH-TYPE TRANSCRIPTIONAL REGULATOR YBHD"/>
    <property type="match status" value="1"/>
</dbReference>
<dbReference type="OrthoDB" id="9814165at2"/>
<dbReference type="PROSITE" id="PS50931">
    <property type="entry name" value="HTH_LYSR"/>
    <property type="match status" value="1"/>
</dbReference>
<dbReference type="NCBIfam" id="TIGR02424">
    <property type="entry name" value="TF_pcaQ"/>
    <property type="match status" value="1"/>
</dbReference>
<dbReference type="SUPFAM" id="SSF53850">
    <property type="entry name" value="Periplasmic binding protein-like II"/>
    <property type="match status" value="1"/>
</dbReference>
<dbReference type="GO" id="GO:0003700">
    <property type="term" value="F:DNA-binding transcription factor activity"/>
    <property type="evidence" value="ECO:0007669"/>
    <property type="project" value="InterPro"/>
</dbReference>
<dbReference type="RefSeq" id="WP_145342551.1">
    <property type="nucleotide sequence ID" value="NZ_SMLY01000073.1"/>
</dbReference>
<keyword evidence="3" id="KW-0238">DNA-binding</keyword>
<dbReference type="PANTHER" id="PTHR30419:SF8">
    <property type="entry name" value="NITROGEN ASSIMILATION TRANSCRIPTIONAL ACTIVATOR-RELATED"/>
    <property type="match status" value="1"/>
</dbReference>
<evidence type="ECO:0000313" key="6">
    <source>
        <dbReference type="EMBL" id="TWI89708.1"/>
    </source>
</evidence>
<evidence type="ECO:0000256" key="3">
    <source>
        <dbReference type="ARBA" id="ARBA00023125"/>
    </source>
</evidence>
<dbReference type="Pfam" id="PF03466">
    <property type="entry name" value="LysR_substrate"/>
    <property type="match status" value="1"/>
</dbReference>
<dbReference type="PRINTS" id="PR00039">
    <property type="entry name" value="HTHLYSR"/>
</dbReference>
<dbReference type="GO" id="GO:0005829">
    <property type="term" value="C:cytosol"/>
    <property type="evidence" value="ECO:0007669"/>
    <property type="project" value="TreeGrafter"/>
</dbReference>
<dbReference type="SUPFAM" id="SSF46785">
    <property type="entry name" value="Winged helix' DNA-binding domain"/>
    <property type="match status" value="1"/>
</dbReference>
<feature type="domain" description="HTH lysR-type" evidence="5">
    <location>
        <begin position="6"/>
        <end position="63"/>
    </location>
</feature>
<dbReference type="InterPro" id="IPR050950">
    <property type="entry name" value="HTH-type_LysR_regulators"/>
</dbReference>
<keyword evidence="7" id="KW-1185">Reference proteome</keyword>
<dbReference type="InterPro" id="IPR012787">
    <property type="entry name" value="TF_PcaQ"/>
</dbReference>
<dbReference type="EMBL" id="VLLF01000003">
    <property type="protein sequence ID" value="TWI89708.1"/>
    <property type="molecule type" value="Genomic_DNA"/>
</dbReference>
<dbReference type="GO" id="GO:0003677">
    <property type="term" value="F:DNA binding"/>
    <property type="evidence" value="ECO:0007669"/>
    <property type="project" value="UniProtKB-KW"/>
</dbReference>
<dbReference type="InterPro" id="IPR036390">
    <property type="entry name" value="WH_DNA-bd_sf"/>
</dbReference>
<comment type="caution">
    <text evidence="6">The sequence shown here is derived from an EMBL/GenBank/DDBJ whole genome shotgun (WGS) entry which is preliminary data.</text>
</comment>
<dbReference type="InterPro" id="IPR036388">
    <property type="entry name" value="WH-like_DNA-bd_sf"/>
</dbReference>
<proteinExistence type="inferred from homology"/>
<comment type="similarity">
    <text evidence="1">Belongs to the LysR transcriptional regulatory family.</text>
</comment>
<dbReference type="Gene3D" id="1.10.10.10">
    <property type="entry name" value="Winged helix-like DNA-binding domain superfamily/Winged helix DNA-binding domain"/>
    <property type="match status" value="1"/>
</dbReference>
<evidence type="ECO:0000313" key="7">
    <source>
        <dbReference type="Proteomes" id="UP000320593"/>
    </source>
</evidence>
<name>A0A562T8R8_9HYPH</name>
<gene>
    <name evidence="6" type="ORF">JM93_01914</name>
</gene>
<dbReference type="InterPro" id="IPR005119">
    <property type="entry name" value="LysR_subst-bd"/>
</dbReference>
<dbReference type="GO" id="GO:0045893">
    <property type="term" value="P:positive regulation of DNA-templated transcription"/>
    <property type="evidence" value="ECO:0007669"/>
    <property type="project" value="InterPro"/>
</dbReference>
<sequence length="309" mass="33507">MIDARVKYRHVQCFLEVSRRRSVVKAATALSITQPAVSKTLKELEDILEVRLLERSRRGVVLTQFGEVFQHYAAASLAALKQGLDSVAQARVSGESYLDVGVLPSVAASIVPEAVRQFQSEKIGTTLSLVTGPNTLLLSRLRMGELDLVVGRLADPKQMAGLSFQHLYSERVSFAVRAGHPLLGLPAAEQMARLPDYPVLFPTKEAIIRPYVERLMIAHSITVLPNRIETISNAFGRTFTLETDAVWIISSGVVSRDVEAGVLQELPLETTETTGPVGLTTRADIAPTPALLLFLSAIKSAAEAGAVKL</sequence>
<keyword evidence="4" id="KW-0804">Transcription</keyword>
<dbReference type="Gene3D" id="3.40.190.10">
    <property type="entry name" value="Periplasmic binding protein-like II"/>
    <property type="match status" value="2"/>
</dbReference>
<reference evidence="6 7" key="1">
    <citation type="submission" date="2019-07" db="EMBL/GenBank/DDBJ databases">
        <title>Genomic Encyclopedia of Archaeal and Bacterial Type Strains, Phase II (KMG-II): from individual species to whole genera.</title>
        <authorList>
            <person name="Goeker M."/>
        </authorList>
    </citation>
    <scope>NUCLEOTIDE SEQUENCE [LARGE SCALE GENOMIC DNA]</scope>
    <source>
        <strain evidence="6 7">ATCC BAA-252</strain>
    </source>
</reference>
<evidence type="ECO:0000259" key="5">
    <source>
        <dbReference type="PROSITE" id="PS50931"/>
    </source>
</evidence>
<dbReference type="GO" id="GO:0019619">
    <property type="term" value="P:3,4-dihydroxybenzoate catabolic process"/>
    <property type="evidence" value="ECO:0007669"/>
    <property type="project" value="InterPro"/>
</dbReference>
<keyword evidence="2" id="KW-0805">Transcription regulation</keyword>
<dbReference type="Pfam" id="PF00126">
    <property type="entry name" value="HTH_1"/>
    <property type="match status" value="1"/>
</dbReference>
<dbReference type="FunFam" id="1.10.10.10:FF:000001">
    <property type="entry name" value="LysR family transcriptional regulator"/>
    <property type="match status" value="1"/>
</dbReference>
<dbReference type="Proteomes" id="UP000320593">
    <property type="component" value="Unassembled WGS sequence"/>
</dbReference>
<dbReference type="AlphaFoldDB" id="A0A562T8R8"/>
<evidence type="ECO:0000256" key="4">
    <source>
        <dbReference type="ARBA" id="ARBA00023163"/>
    </source>
</evidence>
<protein>
    <submittedName>
        <fullName evidence="6">LysR family pca operon transcriptional activator</fullName>
    </submittedName>
</protein>
<organism evidence="6 7">
    <name type="scientific">Roseibium hamelinense</name>
    <dbReference type="NCBI Taxonomy" id="150831"/>
    <lineage>
        <taxon>Bacteria</taxon>
        <taxon>Pseudomonadati</taxon>
        <taxon>Pseudomonadota</taxon>
        <taxon>Alphaproteobacteria</taxon>
        <taxon>Hyphomicrobiales</taxon>
        <taxon>Stappiaceae</taxon>
        <taxon>Roseibium</taxon>
    </lineage>
</organism>